<proteinExistence type="predicted"/>
<dbReference type="Proteomes" id="UP001392318">
    <property type="component" value="Unassembled WGS sequence"/>
</dbReference>
<sequence>MAESDKPVRLVTGRQSAHLDIILKARRYERDECSERRAPGLSVVEWDVREESCQPYRIRALVSTAGPVARRDILGQLARFRFQVDEGAAVRKFAGFVSRFESVSNSRDGCTYRVEIRQHLAVLDGPSNYATYQGKTSADIIQEVIERNAVRPWIRVVQRLRRQQPQHAFRFQYNMGDWAYCRLEMEQAGLFTFTEEDRHGEVVVIADDIDGYTRPALSLKDRPPSGLHTFEESIYSLKVRTRTIPASFIVADYDADNHAMIFREEGRARDEFGTEQHDDTTLGTPLVWGTHHGDEAGAKREATLRHEAARAQQVTCRGKSTMPSIRPGCIVQPDTLAGTADGTLDAKEGLFVSKVVHRGARNENYRNTFQAIPASRPYRLPIDESKWPRVHTLGFTVTSPNHYTYPYLDAEGRIVVRFHCDFGNWPKGGGSIPLRMARPFASRDHSGMNLPPVDGDFGIAGFFEGNPNKPVAVAFIPNAQNPDLINSSRRRMSRSEIRTRSGNKLWFDDWEQQQGIELSTEHSGRSQLNLGFIPDHDLNERGIGAELRTGEHLVNRGGAGVMVTAYNQPGGSGKVLAMDETNALFKDHQAFASTLAQSAEASKATPADLDAQKGINAGLHELKKPGVLMTGPGPVAVASGDGVQLAADGSIIGTAKKGIHFSTLRRFTVAAGDLLSLFTQKGLSLITAAGDFVAQAQRGRMQLASQEGMTIESVSGAVHVKAAKEIILNVNGTYVKLTGEGVEIGSRGGVLFRTTSVKGTGPAQMDLGGMAFAPKFVPKFVPYTTDCEVWRTNPKFVVPPPAPAPLPAQWQALTNRGAVPPAPSQDAGSMASAGGGGLQGAQPLAQTQQLPNSTGSSGGLAGNGGLVVNDPDNANQYCVAPDPIQLQSPAPCDWRLPDFTEFARMERETPAYQKYGWTRTERIKDGDDPVMCSGTDTTTCRFSYDSSSKTLTAKVVTVLAPKLLVRMNPSTGEPLRDEKNNYAVVQYETFKNGANSRKTFAAQGLMLVERDPAEVDASTYKKMIEKTLNQGNYKLILDGCQKGGACGCRIAVKFCADIHVVREADAAALNPNIVINLFPTTARADARNWPETEYEKDPRTGRYTEKITQTKAHETGHLFNFPDEYWMQGGFVHSMYIKDGMDIDFSLADANKTTNKVWVIETENNLMGNGCSKPVATTSPYYLEYIRRWFSAHTSKLWRVGYNAPAAAGKKSEIGTGNPAAKTRATDAKK</sequence>
<name>A0ACC6RED1_9BURK</name>
<evidence type="ECO:0000313" key="2">
    <source>
        <dbReference type="Proteomes" id="UP001392318"/>
    </source>
</evidence>
<keyword evidence="2" id="KW-1185">Reference proteome</keyword>
<dbReference type="EMBL" id="JAYMRU010000004">
    <property type="protein sequence ID" value="MEM5399920.1"/>
    <property type="molecule type" value="Genomic_DNA"/>
</dbReference>
<protein>
    <submittedName>
        <fullName evidence="1">Type VI secretion system Vgr family protein</fullName>
    </submittedName>
</protein>
<comment type="caution">
    <text evidence="1">The sequence shown here is derived from an EMBL/GenBank/DDBJ whole genome shotgun (WGS) entry which is preliminary data.</text>
</comment>
<organism evidence="1 2">
    <name type="scientific">Paraburkholderia unamae</name>
    <dbReference type="NCBI Taxonomy" id="219649"/>
    <lineage>
        <taxon>Bacteria</taxon>
        <taxon>Pseudomonadati</taxon>
        <taxon>Pseudomonadota</taxon>
        <taxon>Betaproteobacteria</taxon>
        <taxon>Burkholderiales</taxon>
        <taxon>Burkholderiaceae</taxon>
        <taxon>Paraburkholderia</taxon>
    </lineage>
</organism>
<accession>A0ACC6RED1</accession>
<reference evidence="1" key="1">
    <citation type="submission" date="2024-01" db="EMBL/GenBank/DDBJ databases">
        <title>The diversity of rhizobia nodulating Mimosa spp. in eleven states of Brazil covering several biomes is determined by host plant, location, and edaphic factors.</title>
        <authorList>
            <person name="Rouws L."/>
            <person name="Barauna A."/>
            <person name="Beukes C."/>
            <person name="De Faria S.M."/>
            <person name="Gross E."/>
            <person name="Dos Reis Junior F.B."/>
            <person name="Simon M."/>
            <person name="Maluk M."/>
            <person name="Odee D.W."/>
            <person name="Kenicer G."/>
            <person name="Young J.P.W."/>
            <person name="Reis V.M."/>
            <person name="Zilli J."/>
            <person name="James E.K."/>
        </authorList>
    </citation>
    <scope>NUCLEOTIDE SEQUENCE</scope>
    <source>
        <strain evidence="1">JPY452</strain>
    </source>
</reference>
<evidence type="ECO:0000313" key="1">
    <source>
        <dbReference type="EMBL" id="MEM5399920.1"/>
    </source>
</evidence>
<gene>
    <name evidence="1" type="ORF">VSR83_07435</name>
</gene>